<feature type="compositionally biased region" description="Gly residues" evidence="1">
    <location>
        <begin position="143"/>
        <end position="159"/>
    </location>
</feature>
<dbReference type="InterPro" id="IPR007948">
    <property type="entry name" value="DUF736"/>
</dbReference>
<feature type="region of interest" description="Disordered" evidence="1">
    <location>
        <begin position="128"/>
        <end position="172"/>
    </location>
</feature>
<dbReference type="Proteomes" id="UP001157910">
    <property type="component" value="Unassembled WGS sequence"/>
</dbReference>
<proteinExistence type="predicted"/>
<name>A0ABY1QUS3_9SPHN</name>
<accession>A0ABY1QUS3</accession>
<comment type="caution">
    <text evidence="2">The sequence shown here is derived from an EMBL/GenBank/DDBJ whole genome shotgun (WGS) entry which is preliminary data.</text>
</comment>
<protein>
    <submittedName>
        <fullName evidence="2">Uncharacterized conserved protein, DUF736 family</fullName>
    </submittedName>
</protein>
<evidence type="ECO:0000256" key="1">
    <source>
        <dbReference type="SAM" id="MobiDB-lite"/>
    </source>
</evidence>
<gene>
    <name evidence="2" type="ORF">SAMN06296065_11314</name>
</gene>
<dbReference type="Pfam" id="PF05284">
    <property type="entry name" value="DUF736"/>
    <property type="match status" value="1"/>
</dbReference>
<keyword evidence="3" id="KW-1185">Reference proteome</keyword>
<dbReference type="EMBL" id="FXUI01000013">
    <property type="protein sequence ID" value="SMP79422.1"/>
    <property type="molecule type" value="Genomic_DNA"/>
</dbReference>
<sequence length="172" mass="18537">MRVSPRMVSSDIRKVKTMNIGEIFNRNGRLKGSIATRTIDLPSVGLRKVVSDNPKAPVYEILALNIARRYVQIGALWEAVSKQGDVFLAGNIDDPSLPEPLPIALFPADHGGYMVAWRRDTMRSDFGGGMGASSGRYDDRGPGDQGGFGDSTVGAGGERSGSDTSFEEEDPF</sequence>
<reference evidence="2 3" key="1">
    <citation type="submission" date="2017-05" db="EMBL/GenBank/DDBJ databases">
        <authorList>
            <person name="Varghese N."/>
            <person name="Submissions S."/>
        </authorList>
    </citation>
    <scope>NUCLEOTIDE SEQUENCE [LARGE SCALE GENOMIC DNA]</scope>
    <source>
        <strain evidence="2 3">SM16</strain>
    </source>
</reference>
<evidence type="ECO:0000313" key="3">
    <source>
        <dbReference type="Proteomes" id="UP001157910"/>
    </source>
</evidence>
<organism evidence="2 3">
    <name type="scientific">Novosphingobium panipatense</name>
    <dbReference type="NCBI Taxonomy" id="428991"/>
    <lineage>
        <taxon>Bacteria</taxon>
        <taxon>Pseudomonadati</taxon>
        <taxon>Pseudomonadota</taxon>
        <taxon>Alphaproteobacteria</taxon>
        <taxon>Sphingomonadales</taxon>
        <taxon>Sphingomonadaceae</taxon>
        <taxon>Novosphingobium</taxon>
    </lineage>
</organism>
<evidence type="ECO:0000313" key="2">
    <source>
        <dbReference type="EMBL" id="SMP79422.1"/>
    </source>
</evidence>